<comment type="similarity">
    <text evidence="8 9">Belongs to the TonB-dependent receptor family.</text>
</comment>
<dbReference type="AlphaFoldDB" id="A0A975CR42"/>
<dbReference type="Gene3D" id="2.40.170.20">
    <property type="entry name" value="TonB-dependent receptor, beta-barrel domain"/>
    <property type="match status" value="1"/>
</dbReference>
<feature type="transmembrane region" description="Helical" evidence="10">
    <location>
        <begin position="21"/>
        <end position="41"/>
    </location>
</feature>
<dbReference type="InterPro" id="IPR012910">
    <property type="entry name" value="Plug_dom"/>
</dbReference>
<feature type="domain" description="TonB-dependent receptor-like beta-barrel" evidence="11">
    <location>
        <begin position="525"/>
        <end position="895"/>
    </location>
</feature>
<keyword evidence="14" id="KW-1185">Reference proteome</keyword>
<protein>
    <submittedName>
        <fullName evidence="13">TonB-dependent receptor</fullName>
    </submittedName>
</protein>
<evidence type="ECO:0000259" key="11">
    <source>
        <dbReference type="Pfam" id="PF00593"/>
    </source>
</evidence>
<dbReference type="PROSITE" id="PS52016">
    <property type="entry name" value="TONB_DEPENDENT_REC_3"/>
    <property type="match status" value="1"/>
</dbReference>
<evidence type="ECO:0000256" key="3">
    <source>
        <dbReference type="ARBA" id="ARBA00022452"/>
    </source>
</evidence>
<dbReference type="InterPro" id="IPR039426">
    <property type="entry name" value="TonB-dep_rcpt-like"/>
</dbReference>
<evidence type="ECO:0000256" key="2">
    <source>
        <dbReference type="ARBA" id="ARBA00022448"/>
    </source>
</evidence>
<reference evidence="13 14" key="1">
    <citation type="submission" date="2021-03" db="EMBL/GenBank/DDBJ databases">
        <title>Complete genome of Polaribacter_sp.SM13.</title>
        <authorList>
            <person name="Jeong S.W."/>
            <person name="Bae J.W."/>
        </authorList>
    </citation>
    <scope>NUCLEOTIDE SEQUENCE [LARGE SCALE GENOMIC DNA]</scope>
    <source>
        <strain evidence="13 14">SM13</strain>
    </source>
</reference>
<evidence type="ECO:0000256" key="6">
    <source>
        <dbReference type="ARBA" id="ARBA00023136"/>
    </source>
</evidence>
<evidence type="ECO:0000256" key="9">
    <source>
        <dbReference type="RuleBase" id="RU003357"/>
    </source>
</evidence>
<evidence type="ECO:0000313" key="13">
    <source>
        <dbReference type="EMBL" id="QTE22362.1"/>
    </source>
</evidence>
<evidence type="ECO:0000313" key="14">
    <source>
        <dbReference type="Proteomes" id="UP000663920"/>
    </source>
</evidence>
<dbReference type="GO" id="GO:0009279">
    <property type="term" value="C:cell outer membrane"/>
    <property type="evidence" value="ECO:0007669"/>
    <property type="project" value="UniProtKB-SubCell"/>
</dbReference>
<dbReference type="SUPFAM" id="SSF56935">
    <property type="entry name" value="Porins"/>
    <property type="match status" value="1"/>
</dbReference>
<dbReference type="Pfam" id="PF07715">
    <property type="entry name" value="Plug"/>
    <property type="match status" value="1"/>
</dbReference>
<dbReference type="EMBL" id="CP071869">
    <property type="protein sequence ID" value="QTE22362.1"/>
    <property type="molecule type" value="Genomic_DNA"/>
</dbReference>
<evidence type="ECO:0000256" key="1">
    <source>
        <dbReference type="ARBA" id="ARBA00004571"/>
    </source>
</evidence>
<evidence type="ECO:0000256" key="10">
    <source>
        <dbReference type="SAM" id="Phobius"/>
    </source>
</evidence>
<keyword evidence="10" id="KW-1133">Transmembrane helix</keyword>
<keyword evidence="6 8" id="KW-0472">Membrane</keyword>
<dbReference type="SUPFAM" id="SSF49464">
    <property type="entry name" value="Carboxypeptidase regulatory domain-like"/>
    <property type="match status" value="1"/>
</dbReference>
<accession>A0A975CR42</accession>
<keyword evidence="4 8" id="KW-0812">Transmembrane</keyword>
<keyword evidence="3 8" id="KW-1134">Transmembrane beta strand</keyword>
<keyword evidence="7 8" id="KW-0998">Cell outer membrane</keyword>
<comment type="subcellular location">
    <subcellularLocation>
        <location evidence="1 8">Cell outer membrane</location>
        <topology evidence="1 8">Multi-pass membrane protein</topology>
    </subcellularLocation>
</comment>
<dbReference type="Gene3D" id="2.170.130.10">
    <property type="entry name" value="TonB-dependent receptor, plug domain"/>
    <property type="match status" value="1"/>
</dbReference>
<evidence type="ECO:0000256" key="5">
    <source>
        <dbReference type="ARBA" id="ARBA00023077"/>
    </source>
</evidence>
<dbReference type="InterPro" id="IPR000531">
    <property type="entry name" value="Beta-barrel_TonB"/>
</dbReference>
<gene>
    <name evidence="13" type="ORF">J3359_16380</name>
</gene>
<keyword evidence="13" id="KW-0675">Receptor</keyword>
<dbReference type="InterPro" id="IPR008969">
    <property type="entry name" value="CarboxyPept-like_regulatory"/>
</dbReference>
<keyword evidence="5 9" id="KW-0798">TonB box</keyword>
<evidence type="ECO:0000256" key="4">
    <source>
        <dbReference type="ARBA" id="ARBA00022692"/>
    </source>
</evidence>
<dbReference type="InterPro" id="IPR036942">
    <property type="entry name" value="Beta-barrel_TonB_sf"/>
</dbReference>
<dbReference type="Gene3D" id="2.60.40.1120">
    <property type="entry name" value="Carboxypeptidase-like, regulatory domain"/>
    <property type="match status" value="1"/>
</dbReference>
<dbReference type="NCBIfam" id="TIGR04056">
    <property type="entry name" value="OMP_RagA_SusC"/>
    <property type="match status" value="1"/>
</dbReference>
<name>A0A975CR42_9FLAO</name>
<dbReference type="Pfam" id="PF13715">
    <property type="entry name" value="CarbopepD_reg_2"/>
    <property type="match status" value="1"/>
</dbReference>
<dbReference type="InterPro" id="IPR023997">
    <property type="entry name" value="TonB-dep_OMP_SusC/RagA_CS"/>
</dbReference>
<evidence type="ECO:0000259" key="12">
    <source>
        <dbReference type="Pfam" id="PF07715"/>
    </source>
</evidence>
<evidence type="ECO:0000256" key="7">
    <source>
        <dbReference type="ARBA" id="ARBA00023237"/>
    </source>
</evidence>
<organism evidence="13 14">
    <name type="scientific">Polaribacter cellanae</name>
    <dbReference type="NCBI Taxonomy" id="2818493"/>
    <lineage>
        <taxon>Bacteria</taxon>
        <taxon>Pseudomonadati</taxon>
        <taxon>Bacteroidota</taxon>
        <taxon>Flavobacteriia</taxon>
        <taxon>Flavobacteriales</taxon>
        <taxon>Flavobacteriaceae</taxon>
    </lineage>
</organism>
<dbReference type="InterPro" id="IPR037066">
    <property type="entry name" value="Plug_dom_sf"/>
</dbReference>
<dbReference type="InterPro" id="IPR023996">
    <property type="entry name" value="TonB-dep_OMP_SusC/RagA"/>
</dbReference>
<dbReference type="NCBIfam" id="TIGR04057">
    <property type="entry name" value="SusC_RagA_signa"/>
    <property type="match status" value="1"/>
</dbReference>
<proteinExistence type="inferred from homology"/>
<dbReference type="Pfam" id="PF00593">
    <property type="entry name" value="TonB_dep_Rec_b-barrel"/>
    <property type="match status" value="1"/>
</dbReference>
<dbReference type="KEGG" id="pcea:J3359_16380"/>
<feature type="domain" description="TonB-dependent receptor plug" evidence="12">
    <location>
        <begin position="228"/>
        <end position="360"/>
    </location>
</feature>
<sequence>MENKFTNSLFLPMSIGIKKKYLLNLMKSFIFLFCTTVFSFSSGEILSQNAKVIIDTDKTITVDEVFKIIKNQTEYTFIYRSDLFKDYPKVAVKKGAIRANKLLQKSLSNGNFNIELSDNNTIVIKEKLKPIFIQQTISGLVTDENGQPLPGATVMIKGTDLGTSTDFDGKYNLTLTNNATALIVTFLGYKTTEVEINNRSTIDIQLQPDVAALAEVVLVGYGQVKREALTGSVGTVDIKNITSQAPTISLDNALQGQIAGVAVSVSSGQPGAAAKIRIRGNTSLLGNNQPLYVIDGIPISPNSNIPTGGNEGGGGLSDNLNKQGLSTPIGNINVSDIKSISVLKDASAAAIYGSRAANGVIIIKTKQGTYSGKTKFEFNTSIGTQNAKILDILNVEQYKQAWRIAVQNALDTGRKSNFFTNSVIDGSAFGNGNTNWREEISPGAPITTTYNISARGGSEKTRFAASLSTNKQEGVYKNTGLDRYTFNLSIDSKVKDYWTIGAKVNLSSSNQKSLDGSITSLIYYYRPDIPIFDEDGNYAYPKTLFASQNPVALSNATNENNTFLLLGSIYSEFELAEGLNFKTFFSLNKNDGRQQSYYPRYTGRGGFDYKKGNGNGYAQESRSQNINTLLQGTLTYDKVFGNHGINAVLGVSFEKNKNNFLKGWGEGFFNDVLTDISSAAVYNKSSSDESGSGLASYFGRVNYDYDGKYLLTVSARTDGSSKFGTDKQYAFFPAFAAAWRISNENFLSDASFIDELKLRASFGVTGQQDFGNYAWRTLFKASKYGKNPAIVVEQLGNKILKWETTEQTDFGLDFSFFNRRFSGSIGYYNKKTIDALYILNLPSSIGYSSLTANIGDTQNTGVELELKGDLIRSDNFKWNMSLNISKNENKLIKISDDLKDKYGYIPGYAGGKLKEGSPIGLIRGYVADGLYQTQAEIDALNAASPTGVYERFRRQAPGDIKFKDISGPDGVPDGIITSADQTVIGTSQPDFYGGLNSMWKYKGFSLSTFFTFSVGNDLEAYSYASNTSFGGFSLSNKTTDIYKAWSPDNRSSNLPRLVYGDPNKNRRTSSHFVYDASFIRLKTLNLGYDFPKETLKQLKFLDYFSIFVSASNLVTFTKYPGADPEASNLFGNDISSGRDLGGFPITKTFTAGIKIGF</sequence>
<evidence type="ECO:0000256" key="8">
    <source>
        <dbReference type="PROSITE-ProRule" id="PRU01360"/>
    </source>
</evidence>
<dbReference type="Proteomes" id="UP000663920">
    <property type="component" value="Chromosome"/>
</dbReference>
<keyword evidence="2 8" id="KW-0813">Transport</keyword>